<gene>
    <name evidence="3" type="ORF">AMSG_03664</name>
</gene>
<evidence type="ECO:0000313" key="3">
    <source>
        <dbReference type="EMBL" id="KNC47235.1"/>
    </source>
</evidence>
<evidence type="ECO:0000313" key="4">
    <source>
        <dbReference type="Proteomes" id="UP000054408"/>
    </source>
</evidence>
<dbReference type="GeneID" id="25563248"/>
<dbReference type="Proteomes" id="UP000054408">
    <property type="component" value="Unassembled WGS sequence"/>
</dbReference>
<name>A0A0L0D4R2_THETB</name>
<dbReference type="RefSeq" id="XP_013759578.1">
    <property type="nucleotide sequence ID" value="XM_013904124.1"/>
</dbReference>
<proteinExistence type="predicted"/>
<sequence length="835" mass="88320">MGRRRARKRGKRGPVSEQGRKEQQSVAVGTNEVHTKSPSAAVVDEAALLRAYACAKERPLEACRDHILDTLTACYSHGTGGGGDGGPGESPMGVAPLPLPRPPLLAATAPPDGRSVFYGPGSSVPVAPYAFTWIHADTAETCVGDGSVWMAAGADDVVPLAVSAGRVVDAVLDQGVSRVRYKAFRASIDGTVHESRAAAKFHVWTQHRGSVESAVRAFVLANAATHGGARHSGSPAHALSALLAGLFAPHLVYPELMTAATSSESTGTAPRVPRPRTTATLSTLEAAWAGDQALALVQNVLRAECDVGGVFERFLSEAERVAAARALCSSEDESTRRAREGTILAEAQSIKAEAEQAAEALREAQMSPEQRAWYRFKNRLEPLQTSMVTESLVEELIDEIATSLVTNMATKQLKACAVAAAERERKERIARRAEELIREREAAEAAEAAQREHYREMTRLVAGEAVENLEEAVVTHELTRMLRKMVASHNEAAKRERLRVEHEQAREREQEREQAREHERQRQRAQVDQSRREEEKAASQRSLLPELSPLAPHVGVAQGGGPGGARRRLALGSDMVSGRQPAFQDSQLAMLRQQQAEVQAQLSQALVSPLSGLAPLPMPGASLWASTPAGDPWSSGTTGSAPLNPPGFSSASGAAPAVVDNFLDIDVEEYGFLASATVIVTGVPLAGRSGSAMQSLFPSSRIAYMRDGKLKAVFPAELDGTGMVEFFSIADVDMAVARSGTLFAGATVLVRRAPPPRAKAVAVAPAALAAPILPPSLAPDWSLGGFGLGATFGSTDGLSAGAGDGHALGAANFPLFGVPAPESAPVARPRNPFLT</sequence>
<feature type="compositionally biased region" description="Basic and acidic residues" evidence="2">
    <location>
        <begin position="529"/>
        <end position="538"/>
    </location>
</feature>
<evidence type="ECO:0000256" key="1">
    <source>
        <dbReference type="SAM" id="Coils"/>
    </source>
</evidence>
<dbReference type="EMBL" id="GL349446">
    <property type="protein sequence ID" value="KNC47235.1"/>
    <property type="molecule type" value="Genomic_DNA"/>
</dbReference>
<evidence type="ECO:0000256" key="2">
    <source>
        <dbReference type="SAM" id="MobiDB-lite"/>
    </source>
</evidence>
<keyword evidence="1" id="KW-0175">Coiled coil</keyword>
<keyword evidence="4" id="KW-1185">Reference proteome</keyword>
<reference evidence="3 4" key="1">
    <citation type="submission" date="2010-05" db="EMBL/GenBank/DDBJ databases">
        <title>The Genome Sequence of Thecamonas trahens ATCC 50062.</title>
        <authorList>
            <consortium name="The Broad Institute Genome Sequencing Platform"/>
            <person name="Russ C."/>
            <person name="Cuomo C."/>
            <person name="Shea T."/>
            <person name="Young S.K."/>
            <person name="Zeng Q."/>
            <person name="Koehrsen M."/>
            <person name="Haas B."/>
            <person name="Borodovsky M."/>
            <person name="Guigo R."/>
            <person name="Alvarado L."/>
            <person name="Berlin A."/>
            <person name="Bochicchio J."/>
            <person name="Borenstein D."/>
            <person name="Chapman S."/>
            <person name="Chen Z."/>
            <person name="Freedman E."/>
            <person name="Gellesch M."/>
            <person name="Goldberg J."/>
            <person name="Griggs A."/>
            <person name="Gujja S."/>
            <person name="Heilman E."/>
            <person name="Heiman D."/>
            <person name="Hepburn T."/>
            <person name="Howarth C."/>
            <person name="Jen D."/>
            <person name="Larson L."/>
            <person name="Mehta T."/>
            <person name="Park D."/>
            <person name="Pearson M."/>
            <person name="Roberts A."/>
            <person name="Saif S."/>
            <person name="Shenoy N."/>
            <person name="Sisk P."/>
            <person name="Stolte C."/>
            <person name="Sykes S."/>
            <person name="Thomson T."/>
            <person name="Walk T."/>
            <person name="White J."/>
            <person name="Yandava C."/>
            <person name="Burger G."/>
            <person name="Gray M.W."/>
            <person name="Holland P.W.H."/>
            <person name="King N."/>
            <person name="Lang F.B.F."/>
            <person name="Roger A.J."/>
            <person name="Ruiz-Trillo I."/>
            <person name="Lander E."/>
            <person name="Nusbaum C."/>
        </authorList>
    </citation>
    <scope>NUCLEOTIDE SEQUENCE [LARGE SCALE GENOMIC DNA]</scope>
    <source>
        <strain evidence="3 4">ATCC 50062</strain>
    </source>
</reference>
<feature type="region of interest" description="Disordered" evidence="2">
    <location>
        <begin position="489"/>
        <end position="568"/>
    </location>
</feature>
<feature type="region of interest" description="Disordered" evidence="2">
    <location>
        <begin position="1"/>
        <end position="38"/>
    </location>
</feature>
<feature type="coiled-coil region" evidence="1">
    <location>
        <begin position="419"/>
        <end position="453"/>
    </location>
</feature>
<dbReference type="AlphaFoldDB" id="A0A0L0D4R2"/>
<accession>A0A0L0D4R2</accession>
<feature type="compositionally biased region" description="Basic residues" evidence="2">
    <location>
        <begin position="1"/>
        <end position="12"/>
    </location>
</feature>
<protein>
    <submittedName>
        <fullName evidence="3">Uncharacterized protein</fullName>
    </submittedName>
</protein>
<organism evidence="3 4">
    <name type="scientific">Thecamonas trahens ATCC 50062</name>
    <dbReference type="NCBI Taxonomy" id="461836"/>
    <lineage>
        <taxon>Eukaryota</taxon>
        <taxon>Apusozoa</taxon>
        <taxon>Apusomonadida</taxon>
        <taxon>Apusomonadidae</taxon>
        <taxon>Thecamonas</taxon>
    </lineage>
</organism>
<dbReference type="STRING" id="461836.A0A0L0D4R2"/>
<feature type="compositionally biased region" description="Basic and acidic residues" evidence="2">
    <location>
        <begin position="491"/>
        <end position="522"/>
    </location>
</feature>